<sequence length="167" mass="18363">MWSCLELIMQGGDELIRGHFGRQVAGVNLAGNSNFDLAGNSNFEMVPFTLFHQVLASPVKSNSRPLMLSAPDGVCAGDIFDGFENSDGRGEFHQGGLCLCTIVSRGALGEVAGTLGRMGDLEDTLELLVGEPSYRAVHWVKWRGRWGAWVTWRIRWNCSSESWIAMV</sequence>
<dbReference type="Proteomes" id="UP001458880">
    <property type="component" value="Unassembled WGS sequence"/>
</dbReference>
<keyword evidence="2" id="KW-1185">Reference proteome</keyword>
<comment type="caution">
    <text evidence="1">The sequence shown here is derived from an EMBL/GenBank/DDBJ whole genome shotgun (WGS) entry which is preliminary data.</text>
</comment>
<accession>A0AAW1M771</accession>
<proteinExistence type="predicted"/>
<reference evidence="1 2" key="1">
    <citation type="journal article" date="2024" name="BMC Genomics">
        <title>De novo assembly and annotation of Popillia japonica's genome with initial clues to its potential as an invasive pest.</title>
        <authorList>
            <person name="Cucini C."/>
            <person name="Boschi S."/>
            <person name="Funari R."/>
            <person name="Cardaioli E."/>
            <person name="Iannotti N."/>
            <person name="Marturano G."/>
            <person name="Paoli F."/>
            <person name="Bruttini M."/>
            <person name="Carapelli A."/>
            <person name="Frati F."/>
            <person name="Nardi F."/>
        </authorList>
    </citation>
    <scope>NUCLEOTIDE SEQUENCE [LARGE SCALE GENOMIC DNA]</scope>
    <source>
        <strain evidence="1">DMR45628</strain>
    </source>
</reference>
<dbReference type="AlphaFoldDB" id="A0AAW1M771"/>
<evidence type="ECO:0000313" key="2">
    <source>
        <dbReference type="Proteomes" id="UP001458880"/>
    </source>
</evidence>
<name>A0AAW1M771_POPJA</name>
<protein>
    <submittedName>
        <fullName evidence="1">Uncharacterized protein</fullName>
    </submittedName>
</protein>
<gene>
    <name evidence="1" type="ORF">QE152_g8025</name>
</gene>
<dbReference type="EMBL" id="JASPKY010000061">
    <property type="protein sequence ID" value="KAK9744203.1"/>
    <property type="molecule type" value="Genomic_DNA"/>
</dbReference>
<evidence type="ECO:0000313" key="1">
    <source>
        <dbReference type="EMBL" id="KAK9744203.1"/>
    </source>
</evidence>
<organism evidence="1 2">
    <name type="scientific">Popillia japonica</name>
    <name type="common">Japanese beetle</name>
    <dbReference type="NCBI Taxonomy" id="7064"/>
    <lineage>
        <taxon>Eukaryota</taxon>
        <taxon>Metazoa</taxon>
        <taxon>Ecdysozoa</taxon>
        <taxon>Arthropoda</taxon>
        <taxon>Hexapoda</taxon>
        <taxon>Insecta</taxon>
        <taxon>Pterygota</taxon>
        <taxon>Neoptera</taxon>
        <taxon>Endopterygota</taxon>
        <taxon>Coleoptera</taxon>
        <taxon>Polyphaga</taxon>
        <taxon>Scarabaeiformia</taxon>
        <taxon>Scarabaeidae</taxon>
        <taxon>Rutelinae</taxon>
        <taxon>Popillia</taxon>
    </lineage>
</organism>